<dbReference type="Proteomes" id="UP001628646">
    <property type="component" value="Unassembled WGS sequence"/>
</dbReference>
<dbReference type="InterPro" id="IPR013783">
    <property type="entry name" value="Ig-like_fold"/>
</dbReference>
<proteinExistence type="predicted"/>
<dbReference type="Pfam" id="PF22352">
    <property type="entry name" value="K319L-like_PKD"/>
    <property type="match status" value="1"/>
</dbReference>
<name>A0ABW8VYR8_9PSED</name>
<evidence type="ECO:0000256" key="1">
    <source>
        <dbReference type="SAM" id="MobiDB-lite"/>
    </source>
</evidence>
<accession>A0ABW8VYR8</accession>
<gene>
    <name evidence="2" type="ORF">ACJ8NA_05770</name>
</gene>
<comment type="caution">
    <text evidence="2">The sequence shown here is derived from an EMBL/GenBank/DDBJ whole genome shotgun (WGS) entry which is preliminary data.</text>
</comment>
<dbReference type="RefSeq" id="WP_407801289.1">
    <property type="nucleotide sequence ID" value="NZ_JBJNUX010000011.1"/>
</dbReference>
<dbReference type="Gene3D" id="2.80.10.50">
    <property type="match status" value="1"/>
</dbReference>
<dbReference type="SUPFAM" id="SSF55486">
    <property type="entry name" value="Metalloproteases ('zincins'), catalytic domain"/>
    <property type="match status" value="1"/>
</dbReference>
<evidence type="ECO:0000313" key="3">
    <source>
        <dbReference type="Proteomes" id="UP001628646"/>
    </source>
</evidence>
<feature type="region of interest" description="Disordered" evidence="1">
    <location>
        <begin position="1327"/>
        <end position="1347"/>
    </location>
</feature>
<organism evidence="2 3">
    <name type="scientific">Pseudomonas azerbaijanorientalis</name>
    <dbReference type="NCBI Taxonomy" id="2842350"/>
    <lineage>
        <taxon>Bacteria</taxon>
        <taxon>Pseudomonadati</taxon>
        <taxon>Pseudomonadota</taxon>
        <taxon>Gammaproteobacteria</taxon>
        <taxon>Pseudomonadales</taxon>
        <taxon>Pseudomonadaceae</taxon>
        <taxon>Pseudomonas</taxon>
    </lineage>
</organism>
<reference evidence="2 3" key="1">
    <citation type="submission" date="2024-12" db="EMBL/GenBank/DDBJ databases">
        <title>Pseudomonas species isolated from Lotus nodules promote plant growth.</title>
        <authorList>
            <person name="Yu Y.-H."/>
            <person name="Kurtenbach J."/>
            <person name="Crosbie D."/>
            <person name="Brachmann A."/>
            <person name="Marin M."/>
        </authorList>
    </citation>
    <scope>NUCLEOTIDE SEQUENCE [LARGE SCALE GENOMIC DNA]</scope>
    <source>
        <strain evidence="2 3">PLb11B</strain>
    </source>
</reference>
<dbReference type="Gene3D" id="2.10.10.20">
    <property type="entry name" value="Carbohydrate-binding module superfamily 5/12"/>
    <property type="match status" value="1"/>
</dbReference>
<dbReference type="Pfam" id="PF13688">
    <property type="entry name" value="Reprolysin_5"/>
    <property type="match status" value="1"/>
</dbReference>
<dbReference type="EMBL" id="JBJNUY010000002">
    <property type="protein sequence ID" value="MFL8998164.1"/>
    <property type="molecule type" value="Genomic_DNA"/>
</dbReference>
<keyword evidence="3" id="KW-1185">Reference proteome</keyword>
<feature type="compositionally biased region" description="Basic and acidic residues" evidence="1">
    <location>
        <begin position="181"/>
        <end position="190"/>
    </location>
</feature>
<evidence type="ECO:0000313" key="2">
    <source>
        <dbReference type="EMBL" id="MFL8998164.1"/>
    </source>
</evidence>
<feature type="compositionally biased region" description="Polar residues" evidence="1">
    <location>
        <begin position="194"/>
        <end position="213"/>
    </location>
</feature>
<feature type="region of interest" description="Disordered" evidence="1">
    <location>
        <begin position="174"/>
        <end position="213"/>
    </location>
</feature>
<sequence length="1347" mass="144517">MRPPTLATIRQLWLITLLALGVTPPGFAQSEPANVSSLLTLEQMSANAAVSRNANPYLKRLIDDSQSEVITLARGHGQFVLDEQQWLDIPLETGVTVRARKLHYTIESGMGVWVGEVQSDDLRQRRGQPTVDLSREVAVDPQNLAVLVRNGERITGTVSVGGRQYQIEPVDKGQVAITRIKPSDNGKDQDDSPTEVTKQTSTQSGQTAQRSSQQPIRILTVYSNDVKNAYADPVALGIQRFEHFKEIARASGVTVVYENAGVEHLPYDESSFPGCDQLQCMNNQLSEVRRNSASAQQQFKAHVVMGVVAKKLTSRGCGLAGAIGADSVTSSVGYACAGESGTYAHELGHVIGAHHSGMTTPFAYSSAFCQNSVTPNWQTIMAYCDSGGRKINLFSNPERTYEGVPMGVADRHDNARSINNWYPTLVGLFPPPDNSAPPIASGFVELGQKELPFSAESAILNGAASRNPGSDAMRYEWTQTAGVPAVTIDNSQSMKATANFSEVSVPTDYRFRLTVANATGHVDATEVGVRVYPRDIGAACDNVAAWDPEQTYSIAGEQVSYQGSLYRLLTQPSGNFTRRPPAVWSGLSAPMNWALVKACNAPRTLEQRLATVDAWALTNGATPVTSGLQEQLRNLLVQQQFTWPPAEAAGRMRPIAFESKNCVVRDPANAGRLVLQEACNEERAGRWLLDGSGRLHSMDDPGLCLINNGNNQRVTLTPCTDASTPWISLKDNVSDYQMVSGQSLLSNFTLNMTSANYGDFLADDGNQNLIVKTRTQSNSIRYATFGNIPQDSSLLLAHAKAQTLTAIGRVLDGQGVPGTAPPMPPQIIVSGPTTAEALEPVLLDASQSSSINPGASDLQYIWQAPPGISAQTDGAQLRFTAPTVTSATPFVFNLAVSDGLVQAQEQHTVTVARQGHSDPEGELSLPAEVLEKNTVTFTANVHSPGGLPLTYVWQRPIGFTGTVGNTPTVTLTAPAVAADTPVVVEVTVTDSEGGSLTLRGTVLVKKDTQMTGGRIDGPAEVNSEESVTLQAYVNNPQNRPLTYVWTVTSPATGQFEIVGPSDQRDILIKAPRITDPTKYNVGQVRVLVRDGVSFASIPNRALKINALELPPLIGRLIMPSMVNVGDVFVPRVVLDNADGREISYTWWVNDDYFELLSSDPKQPTAQIKATRSSNNAGLVIEARVSDGTGRITRYNTPRVVVYEPKGTNPPQGQVEGPLEVASGQPVSYRAVFSSPVGNPLSYAWVKGSLIGATPNSAEQTWTAPVVTTDQVITVRVTVTDNAGNANSHAIAVVVKAPGDNPPPQPPVGRIISDDTVESGAQVPFSTDAMSTVTGSAKPWRRLQPCSS</sequence>
<dbReference type="InterPro" id="IPR035992">
    <property type="entry name" value="Ricin_B-like_lectins"/>
</dbReference>
<dbReference type="SUPFAM" id="SSF50370">
    <property type="entry name" value="Ricin B-like lectins"/>
    <property type="match status" value="1"/>
</dbReference>
<dbReference type="PROSITE" id="PS50231">
    <property type="entry name" value="RICIN_B_LECTIN"/>
    <property type="match status" value="1"/>
</dbReference>
<protein>
    <submittedName>
        <fullName evidence="2">PKD domain-containing protein</fullName>
    </submittedName>
</protein>
<dbReference type="Gene3D" id="2.60.40.10">
    <property type="entry name" value="Immunoglobulins"/>
    <property type="match status" value="3"/>
</dbReference>